<feature type="signal peptide" evidence="2">
    <location>
        <begin position="1"/>
        <end position="23"/>
    </location>
</feature>
<evidence type="ECO:0000313" key="3">
    <source>
        <dbReference type="EMBL" id="CAD6254421.1"/>
    </source>
</evidence>
<reference evidence="3" key="1">
    <citation type="submission" date="2020-10" db="EMBL/GenBank/DDBJ databases">
        <authorList>
            <person name="Han B."/>
            <person name="Lu T."/>
            <person name="Zhao Q."/>
            <person name="Huang X."/>
            <person name="Zhao Y."/>
        </authorList>
    </citation>
    <scope>NUCLEOTIDE SEQUENCE</scope>
</reference>
<keyword evidence="2" id="KW-0732">Signal</keyword>
<evidence type="ECO:0000256" key="1">
    <source>
        <dbReference type="SAM" id="Phobius"/>
    </source>
</evidence>
<evidence type="ECO:0000313" key="4">
    <source>
        <dbReference type="Proteomes" id="UP000604825"/>
    </source>
</evidence>
<feature type="chain" id="PRO_5032933602" description="CASP-like protein" evidence="2">
    <location>
        <begin position="24"/>
        <end position="90"/>
    </location>
</feature>
<keyword evidence="1" id="KW-1133">Transmembrane helix</keyword>
<evidence type="ECO:0000256" key="2">
    <source>
        <dbReference type="SAM" id="SignalP"/>
    </source>
</evidence>
<dbReference type="EMBL" id="CAJGYO010000009">
    <property type="protein sequence ID" value="CAD6254421.1"/>
    <property type="molecule type" value="Genomic_DNA"/>
</dbReference>
<organism evidence="3 4">
    <name type="scientific">Miscanthus lutarioriparius</name>
    <dbReference type="NCBI Taxonomy" id="422564"/>
    <lineage>
        <taxon>Eukaryota</taxon>
        <taxon>Viridiplantae</taxon>
        <taxon>Streptophyta</taxon>
        <taxon>Embryophyta</taxon>
        <taxon>Tracheophyta</taxon>
        <taxon>Spermatophyta</taxon>
        <taxon>Magnoliopsida</taxon>
        <taxon>Liliopsida</taxon>
        <taxon>Poales</taxon>
        <taxon>Poaceae</taxon>
        <taxon>PACMAD clade</taxon>
        <taxon>Panicoideae</taxon>
        <taxon>Andropogonodae</taxon>
        <taxon>Andropogoneae</taxon>
        <taxon>Saccharinae</taxon>
        <taxon>Miscanthus</taxon>
    </lineage>
</organism>
<accession>A0A811QEC7</accession>
<gene>
    <name evidence="3" type="ORF">NCGR_LOCUS38025</name>
</gene>
<evidence type="ECO:0008006" key="5">
    <source>
        <dbReference type="Google" id="ProtNLM"/>
    </source>
</evidence>
<keyword evidence="4" id="KW-1185">Reference proteome</keyword>
<keyword evidence="1" id="KW-0812">Transmembrane</keyword>
<dbReference type="Proteomes" id="UP000604825">
    <property type="component" value="Unassembled WGS sequence"/>
</dbReference>
<proteinExistence type="predicted"/>
<dbReference type="AlphaFoldDB" id="A0A811QEC7"/>
<comment type="caution">
    <text evidence="3">The sequence shown here is derived from an EMBL/GenBank/DDBJ whole genome shotgun (WGS) entry which is preliminary data.</text>
</comment>
<feature type="transmembrane region" description="Helical" evidence="1">
    <location>
        <begin position="61"/>
        <end position="83"/>
    </location>
</feature>
<protein>
    <recommendedName>
        <fullName evidence="5">CASP-like protein</fullName>
    </recommendedName>
</protein>
<keyword evidence="1" id="KW-0472">Membrane</keyword>
<sequence>MVPGQALAYVLLAAVAAAAALQASVVTKHGQPELQWMGISALYALLRCPGGAFCRQAGAGVASAVAAGLAAALLAFLSAFNLFRLYGSKS</sequence>
<name>A0A811QEC7_9POAL</name>